<dbReference type="AlphaFoldDB" id="A0A0F9Q571"/>
<evidence type="ECO:0000313" key="2">
    <source>
        <dbReference type="EMBL" id="KKN39125.1"/>
    </source>
</evidence>
<dbReference type="InterPro" id="IPR005139">
    <property type="entry name" value="PCRF"/>
</dbReference>
<dbReference type="Pfam" id="PF03462">
    <property type="entry name" value="PCRF"/>
    <property type="match status" value="1"/>
</dbReference>
<organism evidence="2">
    <name type="scientific">marine sediment metagenome</name>
    <dbReference type="NCBI Taxonomy" id="412755"/>
    <lineage>
        <taxon>unclassified sequences</taxon>
        <taxon>metagenomes</taxon>
        <taxon>ecological metagenomes</taxon>
    </lineage>
</organism>
<dbReference type="SUPFAM" id="SSF75620">
    <property type="entry name" value="Release factor"/>
    <property type="match status" value="1"/>
</dbReference>
<accession>A0A0F9Q571</accession>
<comment type="caution">
    <text evidence="2">The sequence shown here is derived from an EMBL/GenBank/DDBJ whole genome shotgun (WGS) entry which is preliminary data.</text>
</comment>
<proteinExistence type="predicted"/>
<name>A0A0F9Q571_9ZZZZ</name>
<gene>
    <name evidence="2" type="ORF">LCGC14_0746450</name>
</gene>
<evidence type="ECO:0000259" key="1">
    <source>
        <dbReference type="Pfam" id="PF03462"/>
    </source>
</evidence>
<sequence length="35" mass="3924">MKKIIEIKAAEGGMDSRLFVADLAEAYERFAMNFG</sequence>
<dbReference type="EMBL" id="LAZR01001781">
    <property type="protein sequence ID" value="KKN39125.1"/>
    <property type="molecule type" value="Genomic_DNA"/>
</dbReference>
<dbReference type="Gene3D" id="3.30.70.1660">
    <property type="match status" value="1"/>
</dbReference>
<reference evidence="2" key="1">
    <citation type="journal article" date="2015" name="Nature">
        <title>Complex archaea that bridge the gap between prokaryotes and eukaryotes.</title>
        <authorList>
            <person name="Spang A."/>
            <person name="Saw J.H."/>
            <person name="Jorgensen S.L."/>
            <person name="Zaremba-Niedzwiedzka K."/>
            <person name="Martijn J."/>
            <person name="Lind A.E."/>
            <person name="van Eijk R."/>
            <person name="Schleper C."/>
            <person name="Guy L."/>
            <person name="Ettema T.J."/>
        </authorList>
    </citation>
    <scope>NUCLEOTIDE SEQUENCE</scope>
</reference>
<protein>
    <recommendedName>
        <fullName evidence="1">Peptide chain release factor domain-containing protein</fullName>
    </recommendedName>
</protein>
<dbReference type="InterPro" id="IPR045853">
    <property type="entry name" value="Pep_chain_release_fac_I_sf"/>
</dbReference>
<dbReference type="GO" id="GO:0006415">
    <property type="term" value="P:translational termination"/>
    <property type="evidence" value="ECO:0007669"/>
    <property type="project" value="InterPro"/>
</dbReference>
<feature type="domain" description="Peptide chain release factor" evidence="1">
    <location>
        <begin position="4"/>
        <end position="33"/>
    </location>
</feature>